<proteinExistence type="predicted"/>
<keyword evidence="3" id="KW-1185">Reference proteome</keyword>
<dbReference type="InterPro" id="IPR030395">
    <property type="entry name" value="GP_PDE_dom"/>
</dbReference>
<reference evidence="2" key="1">
    <citation type="submission" date="2019-06" db="EMBL/GenBank/DDBJ databases">
        <authorList>
            <person name="Zheng W."/>
        </authorList>
    </citation>
    <scope>NUCLEOTIDE SEQUENCE</scope>
    <source>
        <strain evidence="2">QDHG01</strain>
    </source>
</reference>
<feature type="domain" description="GP-PDE" evidence="1">
    <location>
        <begin position="1"/>
        <end position="265"/>
    </location>
</feature>
<accession>A0A8J8NJV0</accession>
<dbReference type="PROSITE" id="PS51704">
    <property type="entry name" value="GP_PDE"/>
    <property type="match status" value="1"/>
</dbReference>
<dbReference type="PANTHER" id="PTHR46211">
    <property type="entry name" value="GLYCEROPHOSPHORYL DIESTER PHOSPHODIESTERASE"/>
    <property type="match status" value="1"/>
</dbReference>
<comment type="caution">
    <text evidence="2">The sequence shown here is derived from an EMBL/GenBank/DDBJ whole genome shotgun (WGS) entry which is preliminary data.</text>
</comment>
<evidence type="ECO:0000259" key="1">
    <source>
        <dbReference type="PROSITE" id="PS51704"/>
    </source>
</evidence>
<name>A0A8J8NJV0_HALGN</name>
<dbReference type="OrthoDB" id="312614at2759"/>
<dbReference type="InterPro" id="IPR017946">
    <property type="entry name" value="PLC-like_Pdiesterase_TIM-brl"/>
</dbReference>
<gene>
    <name evidence="2" type="ORF">FGO68_gene13413</name>
</gene>
<dbReference type="Pfam" id="PF03009">
    <property type="entry name" value="GDPD"/>
    <property type="match status" value="1"/>
</dbReference>
<dbReference type="GO" id="GO:0008081">
    <property type="term" value="F:phosphoric diester hydrolase activity"/>
    <property type="evidence" value="ECO:0007669"/>
    <property type="project" value="InterPro"/>
</dbReference>
<dbReference type="AlphaFoldDB" id="A0A8J8NJV0"/>
<dbReference type="EMBL" id="RRYP01013656">
    <property type="protein sequence ID" value="TNV76407.1"/>
    <property type="molecule type" value="Genomic_DNA"/>
</dbReference>
<dbReference type="Proteomes" id="UP000785679">
    <property type="component" value="Unassembled WGS sequence"/>
</dbReference>
<protein>
    <recommendedName>
        <fullName evidence="1">GP-PDE domain-containing protein</fullName>
    </recommendedName>
</protein>
<dbReference type="SUPFAM" id="SSF51695">
    <property type="entry name" value="PLC-like phosphodiesterases"/>
    <property type="match status" value="1"/>
</dbReference>
<dbReference type="Gene3D" id="3.20.20.190">
    <property type="entry name" value="Phosphatidylinositol (PI) phosphodiesterase"/>
    <property type="match status" value="1"/>
</dbReference>
<organism evidence="2 3">
    <name type="scientific">Halteria grandinella</name>
    <dbReference type="NCBI Taxonomy" id="5974"/>
    <lineage>
        <taxon>Eukaryota</taxon>
        <taxon>Sar</taxon>
        <taxon>Alveolata</taxon>
        <taxon>Ciliophora</taxon>
        <taxon>Intramacronucleata</taxon>
        <taxon>Spirotrichea</taxon>
        <taxon>Stichotrichia</taxon>
        <taxon>Sporadotrichida</taxon>
        <taxon>Halteriidae</taxon>
        <taxon>Halteria</taxon>
    </lineage>
</organism>
<sequence length="276" mass="31712">MDSGKRQFQIQGHRGGYKPDNVLSTFQKSLDNGLEAIELDVWHTKDKVLVVAHGGDDGNLKDYGRPEDYIYDWTLEQLQTLDAGEGNKIPTLEEVFKLFDKQVFINIELKGPRTAEFKKRYDCALAAQLVSDLVHQYEYHGRFLVSSFNADILEEIERMRLRVYGGRISVIDGAPSSFDIIYLYNYENQPLPEREVYTKHGDGINISANYISKEVVDAVHESGKKIGVWIRAKDYKETDEFYGEMFNLGVDFICADMPLRAMAAREEYFAKLERPL</sequence>
<dbReference type="GO" id="GO:0006629">
    <property type="term" value="P:lipid metabolic process"/>
    <property type="evidence" value="ECO:0007669"/>
    <property type="project" value="InterPro"/>
</dbReference>
<dbReference type="PROSITE" id="PS50007">
    <property type="entry name" value="PIPLC_X_DOMAIN"/>
    <property type="match status" value="1"/>
</dbReference>
<dbReference type="PANTHER" id="PTHR46211:SF1">
    <property type="entry name" value="GLYCEROPHOSPHODIESTER PHOSPHODIESTERASE, CYTOPLASMIC"/>
    <property type="match status" value="1"/>
</dbReference>
<evidence type="ECO:0000313" key="3">
    <source>
        <dbReference type="Proteomes" id="UP000785679"/>
    </source>
</evidence>
<evidence type="ECO:0000313" key="2">
    <source>
        <dbReference type="EMBL" id="TNV76407.1"/>
    </source>
</evidence>